<evidence type="ECO:0000256" key="9">
    <source>
        <dbReference type="RuleBase" id="RU365030"/>
    </source>
</evidence>
<dbReference type="GO" id="GO:0006886">
    <property type="term" value="P:intracellular protein transport"/>
    <property type="evidence" value="ECO:0007669"/>
    <property type="project" value="InterPro"/>
</dbReference>
<dbReference type="Proteomes" id="UP001175271">
    <property type="component" value="Unassembled WGS sequence"/>
</dbReference>
<comment type="subcellular location">
    <subcellularLocation>
        <location evidence="9">Cytoplasmic vesicle</location>
        <location evidence="9">COPII-coated vesicle membrane</location>
        <topology evidence="9">Peripheral membrane protein</topology>
        <orientation evidence="9">Cytoplasmic side</orientation>
    </subcellularLocation>
    <subcellularLocation>
        <location evidence="9">Endoplasmic reticulum membrane</location>
        <topology evidence="9">Peripheral membrane protein</topology>
        <orientation evidence="9">Cytoplasmic side</orientation>
    </subcellularLocation>
</comment>
<keyword evidence="2 9" id="KW-0479">Metal-binding</keyword>
<evidence type="ECO:0000313" key="14">
    <source>
        <dbReference type="Proteomes" id="UP001175271"/>
    </source>
</evidence>
<dbReference type="GO" id="GO:0005096">
    <property type="term" value="F:GTPase activator activity"/>
    <property type="evidence" value="ECO:0007669"/>
    <property type="project" value="TreeGrafter"/>
</dbReference>
<evidence type="ECO:0000256" key="5">
    <source>
        <dbReference type="ARBA" id="ARBA00022892"/>
    </source>
</evidence>
<dbReference type="PANTHER" id="PTHR11141:SF0">
    <property type="entry name" value="PROTEIN TRANSPORT PROTEIN SEC23"/>
    <property type="match status" value="1"/>
</dbReference>
<dbReference type="AlphaFoldDB" id="A0AA39IEC9"/>
<comment type="similarity">
    <text evidence="9">Belongs to the SEC23/SEC24 family. SEC23 subfamily.</text>
</comment>
<dbReference type="FunFam" id="2.30.30.380:FF:000001">
    <property type="entry name" value="Protein transport protein SEC23"/>
    <property type="match status" value="1"/>
</dbReference>
<evidence type="ECO:0000256" key="7">
    <source>
        <dbReference type="ARBA" id="ARBA00023136"/>
    </source>
</evidence>
<dbReference type="GO" id="GO:0008270">
    <property type="term" value="F:zinc ion binding"/>
    <property type="evidence" value="ECO:0007669"/>
    <property type="project" value="InterPro"/>
</dbReference>
<evidence type="ECO:0000256" key="4">
    <source>
        <dbReference type="ARBA" id="ARBA00022833"/>
    </source>
</evidence>
<keyword evidence="5 9" id="KW-0931">ER-Golgi transport</keyword>
<feature type="region of interest" description="Disordered" evidence="10">
    <location>
        <begin position="347"/>
        <end position="373"/>
    </location>
</feature>
<evidence type="ECO:0000256" key="3">
    <source>
        <dbReference type="ARBA" id="ARBA00022824"/>
    </source>
</evidence>
<accession>A0AA39IEC9</accession>
<comment type="function">
    <text evidence="9">Component of the coat protein complex II (COPII) which promotes the formation of transport vesicles from the endoplasmic reticulum (ER). The coat has two main functions, the physical deformation of the endoplasmic reticulum membrane into vesicles and the selection of cargo molecules.</text>
</comment>
<keyword evidence="3 9" id="KW-0256">Endoplasmic reticulum</keyword>
<feature type="domain" description="Zinc finger Sec23/Sec24-type" evidence="12">
    <location>
        <begin position="245"/>
        <end position="285"/>
    </location>
</feature>
<keyword evidence="11" id="KW-0732">Signal</keyword>
<dbReference type="SUPFAM" id="SSF81995">
    <property type="entry name" value="beta-sandwich domain of Sec23/24"/>
    <property type="match status" value="1"/>
</dbReference>
<proteinExistence type="inferred from homology"/>
<feature type="compositionally biased region" description="Basic and acidic residues" evidence="10">
    <location>
        <begin position="347"/>
        <end position="361"/>
    </location>
</feature>
<feature type="chain" id="PRO_5041289028" description="Protein transport protein SEC23" evidence="11">
    <location>
        <begin position="17"/>
        <end position="373"/>
    </location>
</feature>
<keyword evidence="8 9" id="KW-0968">Cytoplasmic vesicle</keyword>
<keyword evidence="9" id="KW-0963">Cytoplasm</keyword>
<dbReference type="GO" id="GO:0005789">
    <property type="term" value="C:endoplasmic reticulum membrane"/>
    <property type="evidence" value="ECO:0007669"/>
    <property type="project" value="UniProtKB-SubCell"/>
</dbReference>
<comment type="caution">
    <text evidence="13">The sequence shown here is derived from an EMBL/GenBank/DDBJ whole genome shotgun (WGS) entry which is preliminary data.</text>
</comment>
<name>A0AA39IEC9_9BILA</name>
<dbReference type="InterPro" id="IPR037364">
    <property type="entry name" value="Sec23"/>
</dbReference>
<evidence type="ECO:0000259" key="12">
    <source>
        <dbReference type="Pfam" id="PF04810"/>
    </source>
</evidence>
<dbReference type="InterPro" id="IPR006895">
    <property type="entry name" value="Znf_Sec23_Sec24"/>
</dbReference>
<protein>
    <recommendedName>
        <fullName evidence="9">Protein transport protein SEC23</fullName>
    </recommendedName>
</protein>
<sequence>MFLLFVPLLALPFASSSYISKEDNLAKQADCPRTSIEEFHECLREIYDTYPWDRRVTDSDDRVVTSSTCRLGEFYASSDFVYECAFGRRGSKKLRSVGCRFHGDFGDIAMKIGETVREGAVSWRCQKNSLFGLGGEPVGAVPKWYRDITVFLGRRVDPRSVVNFFFLKSSQNSTNKKGRCTTMAQSWDDYLAYQEKVDGIQFTWNILPHSRDDAIKIPVPIGVFYQPLKERPLDQPQQPVLNYEPVLCQKKTCKAVLNPLCFVDYQGKSWKCNICQQRNMFPPHYAVIAEDRRPPELYPQFATIEYTLRNPKADILAPIFVFVLDTCVPEDELKALKESIQTAGAKEVRREQMENKLRESIGKPAGIGPQEDW</sequence>
<reference evidence="13" key="1">
    <citation type="submission" date="2023-06" db="EMBL/GenBank/DDBJ databases">
        <title>Genomic analysis of the entomopathogenic nematode Steinernema hermaphroditum.</title>
        <authorList>
            <person name="Schwarz E.M."/>
            <person name="Heppert J.K."/>
            <person name="Baniya A."/>
            <person name="Schwartz H.T."/>
            <person name="Tan C.-H."/>
            <person name="Antoshechkin I."/>
            <person name="Sternberg P.W."/>
            <person name="Goodrich-Blair H."/>
            <person name="Dillman A.R."/>
        </authorList>
    </citation>
    <scope>NUCLEOTIDE SEQUENCE</scope>
    <source>
        <strain evidence="13">PS9179</strain>
        <tissue evidence="13">Whole animal</tissue>
    </source>
</reference>
<evidence type="ECO:0000313" key="13">
    <source>
        <dbReference type="EMBL" id="KAK0422828.1"/>
    </source>
</evidence>
<keyword evidence="7 9" id="KW-0472">Membrane</keyword>
<evidence type="ECO:0000256" key="11">
    <source>
        <dbReference type="SAM" id="SignalP"/>
    </source>
</evidence>
<evidence type="ECO:0000256" key="10">
    <source>
        <dbReference type="SAM" id="MobiDB-lite"/>
    </source>
</evidence>
<feature type="signal peptide" evidence="11">
    <location>
        <begin position="1"/>
        <end position="16"/>
    </location>
</feature>
<keyword evidence="4 9" id="KW-0862">Zinc</keyword>
<evidence type="ECO:0000256" key="8">
    <source>
        <dbReference type="ARBA" id="ARBA00023329"/>
    </source>
</evidence>
<evidence type="ECO:0000256" key="2">
    <source>
        <dbReference type="ARBA" id="ARBA00022723"/>
    </source>
</evidence>
<dbReference type="GO" id="GO:0090110">
    <property type="term" value="P:COPII-coated vesicle cargo loading"/>
    <property type="evidence" value="ECO:0007669"/>
    <property type="project" value="TreeGrafter"/>
</dbReference>
<evidence type="ECO:0000256" key="6">
    <source>
        <dbReference type="ARBA" id="ARBA00022927"/>
    </source>
</evidence>
<organism evidence="13 14">
    <name type="scientific">Steinernema hermaphroditum</name>
    <dbReference type="NCBI Taxonomy" id="289476"/>
    <lineage>
        <taxon>Eukaryota</taxon>
        <taxon>Metazoa</taxon>
        <taxon>Ecdysozoa</taxon>
        <taxon>Nematoda</taxon>
        <taxon>Chromadorea</taxon>
        <taxon>Rhabditida</taxon>
        <taxon>Tylenchina</taxon>
        <taxon>Panagrolaimomorpha</taxon>
        <taxon>Strongyloidoidea</taxon>
        <taxon>Steinernematidae</taxon>
        <taxon>Steinernema</taxon>
    </lineage>
</organism>
<evidence type="ECO:0000256" key="1">
    <source>
        <dbReference type="ARBA" id="ARBA00022448"/>
    </source>
</evidence>
<dbReference type="PANTHER" id="PTHR11141">
    <property type="entry name" value="PROTEIN TRANSPORT PROTEIN SEC23"/>
    <property type="match status" value="1"/>
</dbReference>
<dbReference type="SUPFAM" id="SSF82919">
    <property type="entry name" value="Zn-finger domain of Sec23/24"/>
    <property type="match status" value="1"/>
</dbReference>
<dbReference type="EMBL" id="JAUCMV010000001">
    <property type="protein sequence ID" value="KAK0422828.1"/>
    <property type="molecule type" value="Genomic_DNA"/>
</dbReference>
<dbReference type="GO" id="GO:0070971">
    <property type="term" value="C:endoplasmic reticulum exit site"/>
    <property type="evidence" value="ECO:0007669"/>
    <property type="project" value="TreeGrafter"/>
</dbReference>
<gene>
    <name evidence="13" type="ORF">QR680_007811</name>
</gene>
<dbReference type="InterPro" id="IPR036174">
    <property type="entry name" value="Znf_Sec23_Sec24_sf"/>
</dbReference>
<keyword evidence="6 9" id="KW-0653">Protein transport</keyword>
<dbReference type="Gene3D" id="2.30.30.380">
    <property type="entry name" value="Zn-finger domain of Sec23/24"/>
    <property type="match status" value="1"/>
</dbReference>
<dbReference type="GO" id="GO:0030127">
    <property type="term" value="C:COPII vesicle coat"/>
    <property type="evidence" value="ECO:0007669"/>
    <property type="project" value="InterPro"/>
</dbReference>
<dbReference type="Pfam" id="PF04810">
    <property type="entry name" value="zf-Sec23_Sec24"/>
    <property type="match status" value="1"/>
</dbReference>
<keyword evidence="1 9" id="KW-0813">Transport</keyword>
<keyword evidence="14" id="KW-1185">Reference proteome</keyword>